<dbReference type="SUPFAM" id="SSF63411">
    <property type="entry name" value="LuxS/MPP-like metallohydrolase"/>
    <property type="match status" value="1"/>
</dbReference>
<evidence type="ECO:0000313" key="3">
    <source>
        <dbReference type="EMBL" id="VEU34971.1"/>
    </source>
</evidence>
<reference evidence="3 4" key="1">
    <citation type="submission" date="2019-01" db="EMBL/GenBank/DDBJ databases">
        <authorList>
            <person name="Ferrante I. M."/>
        </authorList>
    </citation>
    <scope>NUCLEOTIDE SEQUENCE [LARGE SCALE GENOMIC DNA]</scope>
    <source>
        <strain evidence="3 4">B856</strain>
    </source>
</reference>
<accession>A0A448YYT8</accession>
<organism evidence="3 4">
    <name type="scientific">Pseudo-nitzschia multistriata</name>
    <dbReference type="NCBI Taxonomy" id="183589"/>
    <lineage>
        <taxon>Eukaryota</taxon>
        <taxon>Sar</taxon>
        <taxon>Stramenopiles</taxon>
        <taxon>Ochrophyta</taxon>
        <taxon>Bacillariophyta</taxon>
        <taxon>Bacillariophyceae</taxon>
        <taxon>Bacillariophycidae</taxon>
        <taxon>Bacillariales</taxon>
        <taxon>Bacillariaceae</taxon>
        <taxon>Pseudo-nitzschia</taxon>
    </lineage>
</organism>
<proteinExistence type="predicted"/>
<dbReference type="PANTHER" id="PTHR43690:SF18">
    <property type="entry name" value="INSULIN-DEGRADING ENZYME-RELATED"/>
    <property type="match status" value="1"/>
</dbReference>
<dbReference type="EMBL" id="CAACVS010000045">
    <property type="protein sequence ID" value="VEU34971.1"/>
    <property type="molecule type" value="Genomic_DNA"/>
</dbReference>
<sequence length="369" mass="41801">MEENVWYIDNYVDLLEGKQADKDPLTMEQCAAVAEESLTSRLNAEAMCIGNIDEKGTREVVDVINRVFINKSRPLNFAESPGFRSMKLPTRAEAEYIFGSEVKKELVPVKYQELASSPSEENNAVEMTLQFGSDASLGYEGIGILDLIGHLAYSSAYNQLRTKEQLGYIVSVYTRKTAGSTWGLTMVVQSSSKPPKHLEERIEQWLKTFREELEGKSPELFATEARGVVVQLMEEDRKLSSEVGSWWNEIAATEANHDRLKTPSFDRLDKLADELNPTSEGLSDTTLIGSKRKSPEELKERVLRMFDQFCASDSPDRRAISSRVFSHASKEEYEESLAEPGVLSSYSDMQYLKEFLPTWPVVPYWRTTK</sequence>
<dbReference type="InterPro" id="IPR050626">
    <property type="entry name" value="Peptidase_M16"/>
</dbReference>
<dbReference type="InterPro" id="IPR054734">
    <property type="entry name" value="PqqF-like_C_4"/>
</dbReference>
<protein>
    <recommendedName>
        <fullName evidence="2">Coenzyme PQQ synthesis protein F-like C-terminal lobe domain-containing protein</fullName>
    </recommendedName>
</protein>
<dbReference type="Gene3D" id="3.30.830.10">
    <property type="entry name" value="Metalloenzyme, LuxS/M16 peptidase-like"/>
    <property type="match status" value="1"/>
</dbReference>
<keyword evidence="4" id="KW-1185">Reference proteome</keyword>
<dbReference type="PANTHER" id="PTHR43690">
    <property type="entry name" value="NARDILYSIN"/>
    <property type="match status" value="1"/>
</dbReference>
<dbReference type="InterPro" id="IPR011249">
    <property type="entry name" value="Metalloenz_LuxS/M16"/>
</dbReference>
<feature type="domain" description="Coenzyme PQQ synthesis protein F-like C-terminal lobe" evidence="2">
    <location>
        <begin position="147"/>
        <end position="247"/>
    </location>
</feature>
<dbReference type="Pfam" id="PF22456">
    <property type="entry name" value="PqqF-like_C_4"/>
    <property type="match status" value="1"/>
</dbReference>
<dbReference type="Proteomes" id="UP000291116">
    <property type="component" value="Unassembled WGS sequence"/>
</dbReference>
<gene>
    <name evidence="3" type="ORF">PSNMU_V1.4_AUG-EV-PASAV3_0016930</name>
</gene>
<name>A0A448YYT8_9STRA</name>
<dbReference type="GO" id="GO:0046872">
    <property type="term" value="F:metal ion binding"/>
    <property type="evidence" value="ECO:0007669"/>
    <property type="project" value="UniProtKB-KW"/>
</dbReference>
<keyword evidence="1" id="KW-0479">Metal-binding</keyword>
<dbReference type="AlphaFoldDB" id="A0A448YYT8"/>
<dbReference type="OrthoDB" id="952271at2759"/>
<evidence type="ECO:0000313" key="4">
    <source>
        <dbReference type="Proteomes" id="UP000291116"/>
    </source>
</evidence>
<evidence type="ECO:0000256" key="1">
    <source>
        <dbReference type="ARBA" id="ARBA00022723"/>
    </source>
</evidence>
<evidence type="ECO:0000259" key="2">
    <source>
        <dbReference type="Pfam" id="PF22456"/>
    </source>
</evidence>